<sequence>MGKYSCSTAAETLEWIRAIIDFLRPYSSLLHAHVVNFFKDRLWESLDSEWINCLKDESVENLANLPSGLVQDYWPSSLKEFILALRSLVFPRAPAELQKVFHNIHIKSIDKVLTQGMNSKKKHEIEILATVVDYIARSVGSHTVVDVGAGQGYLAQVLSFQHELSVIAIDACSHHGGVTNARAERIKKHYTAVKQKSVLGNRNFHMPKIVTCRVLNTDTLRGLTNPSKPDNIEEPRFLGQDLAELTHEGHSERNQSSLCFTNNKVPLVLAGLHACGDLSVTMLRTFLECKEIKAVISIGCCYNLLTEAELEDVNSQCGFPLSRGVKSTGFSLGKSSRDLACQSAERWKCLGNDAALHNFDLHAFRAAFQMVLFEYFPEVLESNPSIGRQGKALRRQQQRRIIESPLCSGSCTSPWSSDWKNSKMNESPNDKCGLASDIDTSMTFSHHSGGKDEAKTVDKYSAFMKFCQNGLSRLDIKSLHDNDFLTIWKKVEPFTGLVGPYWSIRAALGPLLETFLLLDRLLFLQEQGDALEALMLPLFDPVLSPRNMVIFARKT</sequence>
<protein>
    <submittedName>
        <fullName evidence="2">Methyltransferase domain</fullName>
    </submittedName>
</protein>
<organism evidence="2 3">
    <name type="scientific">Dillenia turbinata</name>
    <dbReference type="NCBI Taxonomy" id="194707"/>
    <lineage>
        <taxon>Eukaryota</taxon>
        <taxon>Viridiplantae</taxon>
        <taxon>Streptophyta</taxon>
        <taxon>Embryophyta</taxon>
        <taxon>Tracheophyta</taxon>
        <taxon>Spermatophyta</taxon>
        <taxon>Magnoliopsida</taxon>
        <taxon>eudicotyledons</taxon>
        <taxon>Gunneridae</taxon>
        <taxon>Pentapetalae</taxon>
        <taxon>Dilleniales</taxon>
        <taxon>Dilleniaceae</taxon>
        <taxon>Dillenia</taxon>
    </lineage>
</organism>
<dbReference type="InterPro" id="IPR029063">
    <property type="entry name" value="SAM-dependent_MTases_sf"/>
</dbReference>
<dbReference type="Proteomes" id="UP001370490">
    <property type="component" value="Unassembled WGS sequence"/>
</dbReference>
<dbReference type="GO" id="GO:0008168">
    <property type="term" value="F:methyltransferase activity"/>
    <property type="evidence" value="ECO:0007669"/>
    <property type="project" value="UniProtKB-KW"/>
</dbReference>
<comment type="caution">
    <text evidence="2">The sequence shown here is derived from an EMBL/GenBank/DDBJ whole genome shotgun (WGS) entry which is preliminary data.</text>
</comment>
<evidence type="ECO:0000259" key="1">
    <source>
        <dbReference type="Pfam" id="PF13679"/>
    </source>
</evidence>
<dbReference type="PANTHER" id="PTHR12496:SF0">
    <property type="entry name" value="METHYLTRANSFERASE DOMAIN-CONTAINING PROTEIN"/>
    <property type="match status" value="1"/>
</dbReference>
<reference evidence="2 3" key="1">
    <citation type="submission" date="2023-12" db="EMBL/GenBank/DDBJ databases">
        <title>A high-quality genome assembly for Dillenia turbinata (Dilleniales).</title>
        <authorList>
            <person name="Chanderbali A."/>
        </authorList>
    </citation>
    <scope>NUCLEOTIDE SEQUENCE [LARGE SCALE GENOMIC DNA]</scope>
    <source>
        <strain evidence="2">LSX21</strain>
        <tissue evidence="2">Leaf</tissue>
    </source>
</reference>
<dbReference type="GO" id="GO:0032259">
    <property type="term" value="P:methylation"/>
    <property type="evidence" value="ECO:0007669"/>
    <property type="project" value="UniProtKB-KW"/>
</dbReference>
<keyword evidence="2" id="KW-0489">Methyltransferase</keyword>
<evidence type="ECO:0000313" key="2">
    <source>
        <dbReference type="EMBL" id="KAK6947238.1"/>
    </source>
</evidence>
<keyword evidence="3" id="KW-1185">Reference proteome</keyword>
<dbReference type="InterPro" id="IPR025714">
    <property type="entry name" value="Methyltranfer_dom"/>
</dbReference>
<dbReference type="AlphaFoldDB" id="A0AAN8ZUF2"/>
<feature type="domain" description="Methyltransferase" evidence="1">
    <location>
        <begin position="120"/>
        <end position="307"/>
    </location>
</feature>
<dbReference type="Pfam" id="PF13679">
    <property type="entry name" value="Methyltransf_32"/>
    <property type="match status" value="1"/>
</dbReference>
<dbReference type="SUPFAM" id="SSF53335">
    <property type="entry name" value="S-adenosyl-L-methionine-dependent methyltransferases"/>
    <property type="match status" value="1"/>
</dbReference>
<keyword evidence="2" id="KW-0808">Transferase</keyword>
<proteinExistence type="predicted"/>
<dbReference type="PANTHER" id="PTHR12496">
    <property type="entry name" value="CGI-41 METHYLTRANSFERASE"/>
    <property type="match status" value="1"/>
</dbReference>
<dbReference type="EMBL" id="JBAMMX010000001">
    <property type="protein sequence ID" value="KAK6947238.1"/>
    <property type="molecule type" value="Genomic_DNA"/>
</dbReference>
<gene>
    <name evidence="2" type="ORF">RJ641_000711</name>
</gene>
<name>A0AAN8ZUF2_9MAGN</name>
<evidence type="ECO:0000313" key="3">
    <source>
        <dbReference type="Proteomes" id="UP001370490"/>
    </source>
</evidence>
<accession>A0AAN8ZUF2</accession>
<dbReference type="InterPro" id="IPR052220">
    <property type="entry name" value="METTL25"/>
</dbReference>